<comment type="caution">
    <text evidence="3">The sequence shown here is derived from an EMBL/GenBank/DDBJ whole genome shotgun (WGS) entry which is preliminary data.</text>
</comment>
<dbReference type="SUPFAM" id="SSF56399">
    <property type="entry name" value="ADP-ribosylation"/>
    <property type="match status" value="1"/>
</dbReference>
<dbReference type="AlphaFoldDB" id="A0AAD9PDD5"/>
<proteinExistence type="predicted"/>
<accession>A0AAD9PDD5</accession>
<dbReference type="Pfam" id="PF00644">
    <property type="entry name" value="PARP"/>
    <property type="match status" value="1"/>
</dbReference>
<feature type="region of interest" description="Disordered" evidence="1">
    <location>
        <begin position="166"/>
        <end position="234"/>
    </location>
</feature>
<dbReference type="InterPro" id="IPR016181">
    <property type="entry name" value="Acyl_CoA_acyltransferase"/>
</dbReference>
<feature type="domain" description="N-acetyltransferase" evidence="2">
    <location>
        <begin position="193"/>
        <end position="366"/>
    </location>
</feature>
<sequence>MAAVKTNEPDSLRSPRSEHVTGSPNSDDAGILCGTQLSPKCTFHSKKTTINALPIIVDFRRLLMVDNKNAVEVVPGIPNRELLHAVIALYNTSLSEMTPEVLYATVCERWSRSVILLRDVKECIEELEQKRLKTNDCFSTLCEAGLEAEESGDSDDLPALVTQTTVGESELTGDSDGTDVQKVDSTESSEDKGDVFEPQDEPRSIFADVFSEDEDDDDDEEEEEDGEDEEDFSQGVHSFIQATAVRKLAQMSHVGPLTAHHIGIENRLIAATTLKKTYCKHEKLTHLTVLAVRKKFRQAGIGKYLINQVKDPAVSGLYEAIVVHADHSAVAFFKKYGFTDDLILNSKWASIAEQFTNCTLMSYLPPYTGHSIVDENAPKVDIMTMQRDIDKWKQKSLEAYQAEIVCMTRLQAEIVHLRMMVDTQQQLIDSMARKNEMLHSDKFFAEKQLMEYKISMAITSFNDPPSDEEDINTDQLIENLEKVAKLTQSRKSVTAAETFLLSRGAFAADTVYDHGKDIEEFYKVSQVFLEAMKNDRCSLGFYEVRSVTKAMLPDEVMDAYSQRLESLRQPDMVTRLYYCGGADRPQRMLNILKTGFYTSDFTDGDYGKGLYFSKFPSRAAEFSVLGKLIIAEVGLGNIESVTTKDKKRKAAQEGHDSIVTPGRLTAGSDNIITSQSQEFVLFSAVQAVPLYLLEYAPKTK</sequence>
<dbReference type="GO" id="GO:0003950">
    <property type="term" value="F:NAD+ poly-ADP-ribosyltransferase activity"/>
    <property type="evidence" value="ECO:0007669"/>
    <property type="project" value="InterPro"/>
</dbReference>
<evidence type="ECO:0000256" key="1">
    <source>
        <dbReference type="SAM" id="MobiDB-lite"/>
    </source>
</evidence>
<feature type="compositionally biased region" description="Basic and acidic residues" evidence="1">
    <location>
        <begin position="179"/>
        <end position="203"/>
    </location>
</feature>
<dbReference type="Gene3D" id="3.90.228.10">
    <property type="match status" value="1"/>
</dbReference>
<dbReference type="InterPro" id="IPR000182">
    <property type="entry name" value="GNAT_dom"/>
</dbReference>
<dbReference type="EMBL" id="JAODUO010000023">
    <property type="protein sequence ID" value="KAK2192781.1"/>
    <property type="molecule type" value="Genomic_DNA"/>
</dbReference>
<dbReference type="Gene3D" id="3.40.630.30">
    <property type="match status" value="1"/>
</dbReference>
<evidence type="ECO:0000313" key="3">
    <source>
        <dbReference type="EMBL" id="KAK2192781.1"/>
    </source>
</evidence>
<evidence type="ECO:0000259" key="2">
    <source>
        <dbReference type="PROSITE" id="PS51186"/>
    </source>
</evidence>
<gene>
    <name evidence="3" type="ORF">NP493_23g06028</name>
</gene>
<organism evidence="3 4">
    <name type="scientific">Ridgeia piscesae</name>
    <name type="common">Tubeworm</name>
    <dbReference type="NCBI Taxonomy" id="27915"/>
    <lineage>
        <taxon>Eukaryota</taxon>
        <taxon>Metazoa</taxon>
        <taxon>Spiralia</taxon>
        <taxon>Lophotrochozoa</taxon>
        <taxon>Annelida</taxon>
        <taxon>Polychaeta</taxon>
        <taxon>Sedentaria</taxon>
        <taxon>Canalipalpata</taxon>
        <taxon>Sabellida</taxon>
        <taxon>Siboglinidae</taxon>
        <taxon>Ridgeia</taxon>
    </lineage>
</organism>
<name>A0AAD9PDD5_RIDPI</name>
<reference evidence="3" key="1">
    <citation type="journal article" date="2023" name="Mol. Biol. Evol.">
        <title>Third-Generation Sequencing Reveals the Adaptive Role of the Epigenome in Three Deep-Sea Polychaetes.</title>
        <authorList>
            <person name="Perez M."/>
            <person name="Aroh O."/>
            <person name="Sun Y."/>
            <person name="Lan Y."/>
            <person name="Juniper S.K."/>
            <person name="Young C.R."/>
            <person name="Angers B."/>
            <person name="Qian P.Y."/>
        </authorList>
    </citation>
    <scope>NUCLEOTIDE SEQUENCE</scope>
    <source>
        <strain evidence="3">R07B-5</strain>
    </source>
</reference>
<evidence type="ECO:0000313" key="4">
    <source>
        <dbReference type="Proteomes" id="UP001209878"/>
    </source>
</evidence>
<dbReference type="PROSITE" id="PS51186">
    <property type="entry name" value="GNAT"/>
    <property type="match status" value="1"/>
</dbReference>
<dbReference type="InterPro" id="IPR012317">
    <property type="entry name" value="Poly(ADP-ribose)pol_cat_dom"/>
</dbReference>
<feature type="compositionally biased region" description="Basic and acidic residues" evidence="1">
    <location>
        <begin position="7"/>
        <end position="19"/>
    </location>
</feature>
<feature type="region of interest" description="Disordered" evidence="1">
    <location>
        <begin position="1"/>
        <end position="27"/>
    </location>
</feature>
<dbReference type="Proteomes" id="UP001209878">
    <property type="component" value="Unassembled WGS sequence"/>
</dbReference>
<feature type="compositionally biased region" description="Acidic residues" evidence="1">
    <location>
        <begin position="210"/>
        <end position="232"/>
    </location>
</feature>
<keyword evidence="4" id="KW-1185">Reference proteome</keyword>
<protein>
    <recommendedName>
        <fullName evidence="2">N-acetyltransferase domain-containing protein</fullName>
    </recommendedName>
</protein>
<dbReference type="SUPFAM" id="SSF55729">
    <property type="entry name" value="Acyl-CoA N-acyltransferases (Nat)"/>
    <property type="match status" value="1"/>
</dbReference>
<dbReference type="Pfam" id="PF13673">
    <property type="entry name" value="Acetyltransf_10"/>
    <property type="match status" value="1"/>
</dbReference>
<dbReference type="GO" id="GO:0016747">
    <property type="term" value="F:acyltransferase activity, transferring groups other than amino-acyl groups"/>
    <property type="evidence" value="ECO:0007669"/>
    <property type="project" value="InterPro"/>
</dbReference>